<dbReference type="GO" id="GO:0016491">
    <property type="term" value="F:oxidoreductase activity"/>
    <property type="evidence" value="ECO:0007669"/>
    <property type="project" value="UniProtKB-KW"/>
</dbReference>
<name>A0A165YLJ7_9AGAM</name>
<dbReference type="InterPro" id="IPR051122">
    <property type="entry name" value="SDR_DHRS6-like"/>
</dbReference>
<dbReference type="SUPFAM" id="SSF51735">
    <property type="entry name" value="NAD(P)-binding Rossmann-fold domains"/>
    <property type="match status" value="1"/>
</dbReference>
<evidence type="ECO:0000313" key="4">
    <source>
        <dbReference type="EMBL" id="KZT33372.1"/>
    </source>
</evidence>
<evidence type="ECO:0000313" key="5">
    <source>
        <dbReference type="Proteomes" id="UP000076798"/>
    </source>
</evidence>
<gene>
    <name evidence="4" type="ORF">SISSUDRAFT_1054318</name>
</gene>
<dbReference type="EMBL" id="KV428246">
    <property type="protein sequence ID" value="KZT33372.1"/>
    <property type="molecule type" value="Genomic_DNA"/>
</dbReference>
<dbReference type="Proteomes" id="UP000076798">
    <property type="component" value="Unassembled WGS sequence"/>
</dbReference>
<dbReference type="InterPro" id="IPR057571">
    <property type="entry name" value="SDR_PhqE-like"/>
</dbReference>
<comment type="similarity">
    <text evidence="1">Belongs to the short-chain dehydrogenases/reductases (SDR) family.</text>
</comment>
<dbReference type="STRING" id="1314776.A0A165YLJ7"/>
<reference evidence="4 5" key="1">
    <citation type="journal article" date="2016" name="Mol. Biol. Evol.">
        <title>Comparative Genomics of Early-Diverging Mushroom-Forming Fungi Provides Insights into the Origins of Lignocellulose Decay Capabilities.</title>
        <authorList>
            <person name="Nagy L.G."/>
            <person name="Riley R."/>
            <person name="Tritt A."/>
            <person name="Adam C."/>
            <person name="Daum C."/>
            <person name="Floudas D."/>
            <person name="Sun H."/>
            <person name="Yadav J.S."/>
            <person name="Pangilinan J."/>
            <person name="Larsson K.H."/>
            <person name="Matsuura K."/>
            <person name="Barry K."/>
            <person name="Labutti K."/>
            <person name="Kuo R."/>
            <person name="Ohm R.A."/>
            <person name="Bhattacharya S.S."/>
            <person name="Shirouzu T."/>
            <person name="Yoshinaga Y."/>
            <person name="Martin F.M."/>
            <person name="Grigoriev I.V."/>
            <person name="Hibbett D.S."/>
        </authorList>
    </citation>
    <scope>NUCLEOTIDE SEQUENCE [LARGE SCALE GENOMIC DNA]</scope>
    <source>
        <strain evidence="4 5">HHB10207 ss-3</strain>
    </source>
</reference>
<dbReference type="Pfam" id="PF23441">
    <property type="entry name" value="SDR"/>
    <property type="match status" value="1"/>
</dbReference>
<dbReference type="InterPro" id="IPR036291">
    <property type="entry name" value="NAD(P)-bd_dom_sf"/>
</dbReference>
<evidence type="ECO:0000256" key="2">
    <source>
        <dbReference type="ARBA" id="ARBA00022857"/>
    </source>
</evidence>
<proteinExistence type="inferred from homology"/>
<evidence type="ECO:0000256" key="3">
    <source>
        <dbReference type="ARBA" id="ARBA00023002"/>
    </source>
</evidence>
<dbReference type="PRINTS" id="PR00081">
    <property type="entry name" value="GDHRDH"/>
</dbReference>
<dbReference type="OrthoDB" id="294295at2759"/>
<keyword evidence="3" id="KW-0560">Oxidoreductase</keyword>
<evidence type="ECO:0000256" key="1">
    <source>
        <dbReference type="ARBA" id="ARBA00006484"/>
    </source>
</evidence>
<keyword evidence="2" id="KW-0521">NADP</keyword>
<dbReference type="Gene3D" id="3.40.50.720">
    <property type="entry name" value="NAD(P)-binding Rossmann-like Domain"/>
    <property type="match status" value="1"/>
</dbReference>
<sequence length="259" mass="27223">MAPNYPERLRNEKVVVIGGSKGIGLAVAEAFISFGSHVIIVSSTQASLDAAITLLKSEFPSATEHIGGRIANVKDEASVSSLIESLASEGGVDHIVYTAVDKRIRGNIVNEDIEKDKELFGVKFWGQVSVAKAIAKYKAIKSGGSYTITGGSLSLKPKPETAVGAAINGAVNSLAKGLAVDLAPLGVRVNAVIPGFVRDVHEKLTPEREVLFERLSKGLLTGFVGTTEDIAETYLYFARAKYTTGTLALVDGGAIFSSA</sequence>
<accession>A0A165YLJ7</accession>
<dbReference type="PANTHER" id="PTHR43477:SF1">
    <property type="entry name" value="DIHYDROANTICAPSIN 7-DEHYDROGENASE"/>
    <property type="match status" value="1"/>
</dbReference>
<keyword evidence="5" id="KW-1185">Reference proteome</keyword>
<dbReference type="InterPro" id="IPR002347">
    <property type="entry name" value="SDR_fam"/>
</dbReference>
<protein>
    <submittedName>
        <fullName evidence="4">Oxidoreductase</fullName>
    </submittedName>
</protein>
<dbReference type="PANTHER" id="PTHR43477">
    <property type="entry name" value="DIHYDROANTICAPSIN 7-DEHYDROGENASE"/>
    <property type="match status" value="1"/>
</dbReference>
<dbReference type="AlphaFoldDB" id="A0A165YLJ7"/>
<organism evidence="4 5">
    <name type="scientific">Sistotremastrum suecicum HHB10207 ss-3</name>
    <dbReference type="NCBI Taxonomy" id="1314776"/>
    <lineage>
        <taxon>Eukaryota</taxon>
        <taxon>Fungi</taxon>
        <taxon>Dikarya</taxon>
        <taxon>Basidiomycota</taxon>
        <taxon>Agaricomycotina</taxon>
        <taxon>Agaricomycetes</taxon>
        <taxon>Sistotremastrales</taxon>
        <taxon>Sistotremastraceae</taxon>
        <taxon>Sistotremastrum</taxon>
    </lineage>
</organism>